<dbReference type="PROSITE" id="PS00383">
    <property type="entry name" value="TYR_PHOSPHATASE_1"/>
    <property type="match status" value="1"/>
</dbReference>
<organism evidence="3 4">
    <name type="scientific">Russula ochroleuca</name>
    <dbReference type="NCBI Taxonomy" id="152965"/>
    <lineage>
        <taxon>Eukaryota</taxon>
        <taxon>Fungi</taxon>
        <taxon>Dikarya</taxon>
        <taxon>Basidiomycota</taxon>
        <taxon>Agaricomycotina</taxon>
        <taxon>Agaricomycetes</taxon>
        <taxon>Russulales</taxon>
        <taxon>Russulaceae</taxon>
        <taxon>Russula</taxon>
    </lineage>
</organism>
<evidence type="ECO:0000259" key="2">
    <source>
        <dbReference type="PROSITE" id="PS50056"/>
    </source>
</evidence>
<accession>A0A9P5MSN4</accession>
<dbReference type="PROSITE" id="PS50056">
    <property type="entry name" value="TYR_PHOSPHATASE_2"/>
    <property type="match status" value="1"/>
</dbReference>
<dbReference type="OrthoDB" id="2017893at2759"/>
<sequence length="230" mass="25631">MLSCSADFPNTNALIKRTSTSSWSSSWSSLPCPSGTNDLGRPRPFPNSYWATPLLVACEYPWTPTRASRSQKIDLLLRAGVRTFIDLTESGELSPYAPHLSAHVSRVGIDEEHEQQVEYYSFPIPDRCLPRSVGYVRQILDVLKDNAQRGRITAVHCRGGIGRTGLVVGCWLVESGVVEDGAEALEFIAEEWKSVEKYRRFPQSPETGGQCEFVRKFERLQGPLVVPVST</sequence>
<dbReference type="GO" id="GO:0016791">
    <property type="term" value="F:phosphatase activity"/>
    <property type="evidence" value="ECO:0007669"/>
    <property type="project" value="UniProtKB-ARBA"/>
</dbReference>
<feature type="domain" description="Tyrosine specific protein phosphatases" evidence="2">
    <location>
        <begin position="133"/>
        <end position="177"/>
    </location>
</feature>
<evidence type="ECO:0000313" key="3">
    <source>
        <dbReference type="EMBL" id="KAF8477719.1"/>
    </source>
</evidence>
<dbReference type="InterPro" id="IPR016130">
    <property type="entry name" value="Tyr_Pase_AS"/>
</dbReference>
<dbReference type="InterPro" id="IPR000387">
    <property type="entry name" value="Tyr_Pase_dom"/>
</dbReference>
<protein>
    <submittedName>
        <fullName evidence="3">Phosphatases II</fullName>
    </submittedName>
</protein>
<dbReference type="EMBL" id="WHVB01000013">
    <property type="protein sequence ID" value="KAF8477719.1"/>
    <property type="molecule type" value="Genomic_DNA"/>
</dbReference>
<dbReference type="SUPFAM" id="SSF52799">
    <property type="entry name" value="(Phosphotyrosine protein) phosphatases II"/>
    <property type="match status" value="1"/>
</dbReference>
<comment type="caution">
    <text evidence="3">The sequence shown here is derived from an EMBL/GenBank/DDBJ whole genome shotgun (WGS) entry which is preliminary data.</text>
</comment>
<name>A0A9P5MSN4_9AGAM</name>
<evidence type="ECO:0000256" key="1">
    <source>
        <dbReference type="ARBA" id="ARBA00022801"/>
    </source>
</evidence>
<dbReference type="InterPro" id="IPR057023">
    <property type="entry name" value="PTP-SAK"/>
</dbReference>
<dbReference type="Proteomes" id="UP000759537">
    <property type="component" value="Unassembled WGS sequence"/>
</dbReference>
<reference evidence="3" key="2">
    <citation type="journal article" date="2020" name="Nat. Commun.">
        <title>Large-scale genome sequencing of mycorrhizal fungi provides insights into the early evolution of symbiotic traits.</title>
        <authorList>
            <person name="Miyauchi S."/>
            <person name="Kiss E."/>
            <person name="Kuo A."/>
            <person name="Drula E."/>
            <person name="Kohler A."/>
            <person name="Sanchez-Garcia M."/>
            <person name="Morin E."/>
            <person name="Andreopoulos B."/>
            <person name="Barry K.W."/>
            <person name="Bonito G."/>
            <person name="Buee M."/>
            <person name="Carver A."/>
            <person name="Chen C."/>
            <person name="Cichocki N."/>
            <person name="Clum A."/>
            <person name="Culley D."/>
            <person name="Crous P.W."/>
            <person name="Fauchery L."/>
            <person name="Girlanda M."/>
            <person name="Hayes R.D."/>
            <person name="Keri Z."/>
            <person name="LaButti K."/>
            <person name="Lipzen A."/>
            <person name="Lombard V."/>
            <person name="Magnuson J."/>
            <person name="Maillard F."/>
            <person name="Murat C."/>
            <person name="Nolan M."/>
            <person name="Ohm R.A."/>
            <person name="Pangilinan J."/>
            <person name="Pereira M.F."/>
            <person name="Perotto S."/>
            <person name="Peter M."/>
            <person name="Pfister S."/>
            <person name="Riley R."/>
            <person name="Sitrit Y."/>
            <person name="Stielow J.B."/>
            <person name="Szollosi G."/>
            <person name="Zifcakova L."/>
            <person name="Stursova M."/>
            <person name="Spatafora J.W."/>
            <person name="Tedersoo L."/>
            <person name="Vaario L.M."/>
            <person name="Yamada A."/>
            <person name="Yan M."/>
            <person name="Wang P."/>
            <person name="Xu J."/>
            <person name="Bruns T."/>
            <person name="Baldrian P."/>
            <person name="Vilgalys R."/>
            <person name="Dunand C."/>
            <person name="Henrissat B."/>
            <person name="Grigoriev I.V."/>
            <person name="Hibbett D."/>
            <person name="Nagy L.G."/>
            <person name="Martin F.M."/>
        </authorList>
    </citation>
    <scope>NUCLEOTIDE SEQUENCE</scope>
    <source>
        <strain evidence="3">Prilba</strain>
    </source>
</reference>
<dbReference type="PANTHER" id="PTHR23339">
    <property type="entry name" value="TYROSINE SPECIFIC PROTEIN PHOSPHATASE AND DUAL SPECIFICITY PROTEIN PHOSPHATASE"/>
    <property type="match status" value="1"/>
</dbReference>
<dbReference type="AlphaFoldDB" id="A0A9P5MSN4"/>
<dbReference type="Pfam" id="PF22784">
    <property type="entry name" value="PTP-SAK"/>
    <property type="match status" value="1"/>
</dbReference>
<dbReference type="Gene3D" id="3.90.190.10">
    <property type="entry name" value="Protein tyrosine phosphatase superfamily"/>
    <property type="match status" value="1"/>
</dbReference>
<keyword evidence="1" id="KW-0378">Hydrolase</keyword>
<dbReference type="InterPro" id="IPR050561">
    <property type="entry name" value="PTP"/>
</dbReference>
<keyword evidence="4" id="KW-1185">Reference proteome</keyword>
<dbReference type="InterPro" id="IPR029021">
    <property type="entry name" value="Prot-tyrosine_phosphatase-like"/>
</dbReference>
<reference evidence="3" key="1">
    <citation type="submission" date="2019-10" db="EMBL/GenBank/DDBJ databases">
        <authorList>
            <consortium name="DOE Joint Genome Institute"/>
            <person name="Kuo A."/>
            <person name="Miyauchi S."/>
            <person name="Kiss E."/>
            <person name="Drula E."/>
            <person name="Kohler A."/>
            <person name="Sanchez-Garcia M."/>
            <person name="Andreopoulos B."/>
            <person name="Barry K.W."/>
            <person name="Bonito G."/>
            <person name="Buee M."/>
            <person name="Carver A."/>
            <person name="Chen C."/>
            <person name="Cichocki N."/>
            <person name="Clum A."/>
            <person name="Culley D."/>
            <person name="Crous P.W."/>
            <person name="Fauchery L."/>
            <person name="Girlanda M."/>
            <person name="Hayes R."/>
            <person name="Keri Z."/>
            <person name="LaButti K."/>
            <person name="Lipzen A."/>
            <person name="Lombard V."/>
            <person name="Magnuson J."/>
            <person name="Maillard F."/>
            <person name="Morin E."/>
            <person name="Murat C."/>
            <person name="Nolan M."/>
            <person name="Ohm R."/>
            <person name="Pangilinan J."/>
            <person name="Pereira M."/>
            <person name="Perotto S."/>
            <person name="Peter M."/>
            <person name="Riley R."/>
            <person name="Sitrit Y."/>
            <person name="Stielow B."/>
            <person name="Szollosi G."/>
            <person name="Zifcakova L."/>
            <person name="Stursova M."/>
            <person name="Spatafora J.W."/>
            <person name="Tedersoo L."/>
            <person name="Vaario L.-M."/>
            <person name="Yamada A."/>
            <person name="Yan M."/>
            <person name="Wang P."/>
            <person name="Xu J."/>
            <person name="Bruns T."/>
            <person name="Baldrian P."/>
            <person name="Vilgalys R."/>
            <person name="Henrissat B."/>
            <person name="Grigoriev I.V."/>
            <person name="Hibbett D."/>
            <person name="Nagy L.G."/>
            <person name="Martin F.M."/>
        </authorList>
    </citation>
    <scope>NUCLEOTIDE SEQUENCE</scope>
    <source>
        <strain evidence="3">Prilba</strain>
    </source>
</reference>
<evidence type="ECO:0000313" key="4">
    <source>
        <dbReference type="Proteomes" id="UP000759537"/>
    </source>
</evidence>
<proteinExistence type="predicted"/>
<gene>
    <name evidence="3" type="ORF">DFH94DRAFT_755285</name>
</gene>